<dbReference type="HAMAP" id="MF_00172">
    <property type="entry name" value="Meth_synth"/>
    <property type="match status" value="1"/>
</dbReference>
<dbReference type="EMBL" id="CBXV010000006">
    <property type="protein sequence ID" value="CDM65818.1"/>
    <property type="molecule type" value="Genomic_DNA"/>
</dbReference>
<evidence type="ECO:0000256" key="13">
    <source>
        <dbReference type="PIRSR" id="PIRSR000382-3"/>
    </source>
</evidence>
<evidence type="ECO:0000313" key="18">
    <source>
        <dbReference type="Proteomes" id="UP000031518"/>
    </source>
</evidence>
<feature type="binding site" evidence="10 11">
    <location>
        <position position="565"/>
    </location>
    <ligand>
        <name>5-methyltetrahydropteroyltri-L-glutamate</name>
        <dbReference type="ChEBI" id="CHEBI:58207"/>
    </ligand>
</feature>
<dbReference type="OrthoDB" id="244285at2"/>
<dbReference type="FunFam" id="3.20.20.210:FF:000003">
    <property type="entry name" value="5-methyltetrahydropteroyltriglutamate--homocysteine methyltransferase"/>
    <property type="match status" value="1"/>
</dbReference>
<feature type="active site" description="Proton donor" evidence="10 13">
    <location>
        <position position="698"/>
    </location>
</feature>
<keyword evidence="5 10" id="KW-0028">Amino-acid biosynthesis</keyword>
<keyword evidence="8 10" id="KW-0862">Zinc</keyword>
<dbReference type="CDD" id="cd03312">
    <property type="entry name" value="CIMS_N_terminal_like"/>
    <property type="match status" value="1"/>
</dbReference>
<feature type="binding site" evidence="10 11">
    <location>
        <begin position="519"/>
        <end position="520"/>
    </location>
    <ligand>
        <name>5-methyltetrahydropteroyltri-L-glutamate</name>
        <dbReference type="ChEBI" id="CHEBI:58207"/>
    </ligand>
</feature>
<keyword evidence="7 10" id="KW-0479">Metal-binding</keyword>
<keyword evidence="4 10" id="KW-0489">Methyltransferase</keyword>
<comment type="cofactor">
    <cofactor evidence="12">
        <name>Zn(2+)</name>
        <dbReference type="ChEBI" id="CHEBI:29105"/>
    </cofactor>
    <text evidence="12">Binds 2 Zn(2+) ions per subunit.</text>
</comment>
<evidence type="ECO:0000256" key="5">
    <source>
        <dbReference type="ARBA" id="ARBA00022605"/>
    </source>
</evidence>
<feature type="binding site" evidence="10 11">
    <location>
        <position position="603"/>
    </location>
    <ligand>
        <name>L-methionine</name>
        <dbReference type="ChEBI" id="CHEBI:57844"/>
    </ligand>
</feature>
<dbReference type="GO" id="GO:0009086">
    <property type="term" value="P:methionine biosynthetic process"/>
    <property type="evidence" value="ECO:0007669"/>
    <property type="project" value="UniProtKB-UniRule"/>
</dbReference>
<dbReference type="AlphaFoldDB" id="A0A0B6WWZ4"/>
<dbReference type="PANTHER" id="PTHR30519">
    <property type="entry name" value="5-METHYLTETRAHYDROPTEROYLTRIGLUTAMATE--HOMOCYSTEINE METHYLTRANSFERASE"/>
    <property type="match status" value="1"/>
</dbReference>
<keyword evidence="14" id="KW-0175">Coiled coil</keyword>
<feature type="binding site" evidence="10">
    <location>
        <position position="730"/>
    </location>
    <ligand>
        <name>Zn(2+)</name>
        <dbReference type="ChEBI" id="CHEBI:29105"/>
        <note>catalytic</note>
    </ligand>
</feature>
<dbReference type="InterPro" id="IPR006276">
    <property type="entry name" value="Cobalamin-indep_Met_synthase"/>
</dbReference>
<proteinExistence type="inferred from homology"/>
<feature type="binding site" evidence="10 11">
    <location>
        <position position="603"/>
    </location>
    <ligand>
        <name>L-homocysteine</name>
        <dbReference type="ChEBI" id="CHEBI:58199"/>
    </ligand>
</feature>
<reference evidence="17 18" key="2">
    <citation type="submission" date="2015-01" db="EMBL/GenBank/DDBJ databases">
        <title>Complete genome sequence of Pyrinomonas methylaliphatogenes type strain K22T.</title>
        <authorList>
            <person name="Lee K.C.Y."/>
            <person name="Power J.F."/>
            <person name="Dunfield P.F."/>
            <person name="Morgan X.C."/>
            <person name="Huttenhower C."/>
            <person name="Stott M.B."/>
        </authorList>
    </citation>
    <scope>NUCLEOTIDE SEQUENCE [LARGE SCALE GENOMIC DNA]</scope>
    <source>
        <strain evidence="17 18">K22</strain>
    </source>
</reference>
<evidence type="ECO:0000256" key="12">
    <source>
        <dbReference type="PIRSR" id="PIRSR000382-2"/>
    </source>
</evidence>
<evidence type="ECO:0000256" key="3">
    <source>
        <dbReference type="ARBA" id="ARBA00009553"/>
    </source>
</evidence>
<dbReference type="Pfam" id="PF08267">
    <property type="entry name" value="Meth_synt_1"/>
    <property type="match status" value="1"/>
</dbReference>
<dbReference type="RefSeq" id="WP_041976393.1">
    <property type="nucleotide sequence ID" value="NZ_CBXV010000006.1"/>
</dbReference>
<feature type="binding site" evidence="10">
    <location>
        <position position="669"/>
    </location>
    <ligand>
        <name>Zn(2+)</name>
        <dbReference type="ChEBI" id="CHEBI:29105"/>
        <note>catalytic</note>
    </ligand>
</feature>
<dbReference type="SUPFAM" id="SSF51726">
    <property type="entry name" value="UROD/MetE-like"/>
    <property type="match status" value="2"/>
</dbReference>
<evidence type="ECO:0000256" key="8">
    <source>
        <dbReference type="ARBA" id="ARBA00022833"/>
    </source>
</evidence>
<feature type="binding site" evidence="10">
    <location>
        <position position="609"/>
    </location>
    <ligand>
        <name>5-methyltetrahydropteroyltri-L-glutamate</name>
        <dbReference type="ChEBI" id="CHEBI:58207"/>
    </ligand>
</feature>
<feature type="binding site" evidence="10">
    <location>
        <position position="647"/>
    </location>
    <ligand>
        <name>Zn(2+)</name>
        <dbReference type="ChEBI" id="CHEBI:29105"/>
        <note>catalytic</note>
    </ligand>
</feature>
<feature type="binding site" evidence="10">
    <location>
        <begin position="16"/>
        <end position="19"/>
    </location>
    <ligand>
        <name>5-methyltetrahydropteroyltri-L-glutamate</name>
        <dbReference type="ChEBI" id="CHEBI:58207"/>
    </ligand>
</feature>
<organism evidence="17 18">
    <name type="scientific">Pyrinomonas methylaliphatogenes</name>
    <dbReference type="NCBI Taxonomy" id="454194"/>
    <lineage>
        <taxon>Bacteria</taxon>
        <taxon>Pseudomonadati</taxon>
        <taxon>Acidobacteriota</taxon>
        <taxon>Blastocatellia</taxon>
        <taxon>Blastocatellales</taxon>
        <taxon>Pyrinomonadaceae</taxon>
        <taxon>Pyrinomonas</taxon>
    </lineage>
</organism>
<feature type="binding site" evidence="10">
    <location>
        <position position="645"/>
    </location>
    <ligand>
        <name>Zn(2+)</name>
        <dbReference type="ChEBI" id="CHEBI:29105"/>
        <note>catalytic</note>
    </ligand>
</feature>
<feature type="binding site" evidence="10">
    <location>
        <position position="488"/>
    </location>
    <ligand>
        <name>L-homocysteine</name>
        <dbReference type="ChEBI" id="CHEBI:58199"/>
    </ligand>
</feature>
<keyword evidence="6 10" id="KW-0808">Transferase</keyword>
<feature type="binding site" evidence="12">
    <location>
        <position position="647"/>
    </location>
    <ligand>
        <name>Zn(2+)</name>
        <dbReference type="ChEBI" id="CHEBI:29105"/>
        <label>1</label>
        <note>catalytic</note>
    </ligand>
</feature>
<evidence type="ECO:0000256" key="14">
    <source>
        <dbReference type="SAM" id="Coils"/>
    </source>
</evidence>
<evidence type="ECO:0000256" key="4">
    <source>
        <dbReference type="ARBA" id="ARBA00022603"/>
    </source>
</evidence>
<dbReference type="UniPathway" id="UPA00051">
    <property type="reaction ID" value="UER00082"/>
</dbReference>
<dbReference type="GO" id="GO:0032259">
    <property type="term" value="P:methylation"/>
    <property type="evidence" value="ECO:0007669"/>
    <property type="project" value="UniProtKB-KW"/>
</dbReference>
<comment type="pathway">
    <text evidence="2 10">Amino-acid biosynthesis; L-methionine biosynthesis via de novo pathway; L-methionine from L-homocysteine (MetE route): step 1/1.</text>
</comment>
<keyword evidence="10" id="KW-0677">Repeat</keyword>
<dbReference type="GO" id="GO:0003871">
    <property type="term" value="F:5-methyltetrahydropteroyltriglutamate-homocysteine S-methyltransferase activity"/>
    <property type="evidence" value="ECO:0007669"/>
    <property type="project" value="UniProtKB-UniRule"/>
</dbReference>
<comment type="similarity">
    <text evidence="3 10">Belongs to the vitamin-B12 independent methionine synthase family.</text>
</comment>
<dbReference type="Pfam" id="PF01717">
    <property type="entry name" value="Meth_synt_2"/>
    <property type="match status" value="1"/>
</dbReference>
<evidence type="ECO:0000256" key="11">
    <source>
        <dbReference type="PIRSR" id="PIRSR000382-1"/>
    </source>
</evidence>
<evidence type="ECO:0000256" key="7">
    <source>
        <dbReference type="ARBA" id="ARBA00022723"/>
    </source>
</evidence>
<dbReference type="PIRSF" id="PIRSF000382">
    <property type="entry name" value="MeTrfase_B12_ind"/>
    <property type="match status" value="1"/>
</dbReference>
<dbReference type="EC" id="2.1.1.14" evidence="10"/>
<keyword evidence="9 10" id="KW-0486">Methionine biosynthesis</keyword>
<comment type="function">
    <text evidence="1 10">Catalyzes the transfer of a methyl group from 5-methyltetrahydrofolate to homocysteine resulting in methionine formation.</text>
</comment>
<comment type="cofactor">
    <cofactor evidence="10">
        <name>Zn(2+)</name>
        <dbReference type="ChEBI" id="CHEBI:29105"/>
    </cofactor>
    <text evidence="10">Binds 1 zinc ion per subunit.</text>
</comment>
<dbReference type="InterPro" id="IPR038071">
    <property type="entry name" value="UROD/MetE-like_sf"/>
</dbReference>
<dbReference type="InterPro" id="IPR002629">
    <property type="entry name" value="Met_Synth_C/arc"/>
</dbReference>
<keyword evidence="18" id="KW-1185">Reference proteome</keyword>
<name>A0A0B6WWZ4_9BACT</name>
<feature type="binding site" evidence="10 11">
    <location>
        <begin position="435"/>
        <end position="437"/>
    </location>
    <ligand>
        <name>L-methionine</name>
        <dbReference type="ChEBI" id="CHEBI:57844"/>
    </ligand>
</feature>
<dbReference type="NCBIfam" id="NF003556">
    <property type="entry name" value="PRK05222.1"/>
    <property type="match status" value="1"/>
</dbReference>
<evidence type="ECO:0000256" key="10">
    <source>
        <dbReference type="HAMAP-Rule" id="MF_00172"/>
    </source>
</evidence>
<protein>
    <recommendedName>
        <fullName evidence="10">5-methyltetrahydropteroyltriglutamate--homocysteine methyltransferase</fullName>
        <ecNumber evidence="10">2.1.1.14</ecNumber>
    </recommendedName>
    <alternativeName>
        <fullName evidence="10">Cobalamin-independent methionine synthase</fullName>
    </alternativeName>
    <alternativeName>
        <fullName evidence="10">Methionine synthase, vitamin-B12 independent isozyme</fullName>
    </alternativeName>
</protein>
<accession>A0A0B6WWZ4</accession>
<dbReference type="CDD" id="cd03311">
    <property type="entry name" value="CIMS_C_terminal_like"/>
    <property type="match status" value="1"/>
</dbReference>
<feature type="binding site" evidence="10">
    <location>
        <position position="112"/>
    </location>
    <ligand>
        <name>5-methyltetrahydropteroyltri-L-glutamate</name>
        <dbReference type="ChEBI" id="CHEBI:58207"/>
    </ligand>
</feature>
<evidence type="ECO:0000259" key="16">
    <source>
        <dbReference type="Pfam" id="PF08267"/>
    </source>
</evidence>
<dbReference type="InterPro" id="IPR013215">
    <property type="entry name" value="Cbl-indep_Met_Synth_N"/>
</dbReference>
<evidence type="ECO:0000259" key="15">
    <source>
        <dbReference type="Pfam" id="PF01717"/>
    </source>
</evidence>
<comment type="catalytic activity">
    <reaction evidence="10">
        <text>5-methyltetrahydropteroyltri-L-glutamate + L-homocysteine = tetrahydropteroyltri-L-glutamate + L-methionine</text>
        <dbReference type="Rhea" id="RHEA:21196"/>
        <dbReference type="ChEBI" id="CHEBI:57844"/>
        <dbReference type="ChEBI" id="CHEBI:58140"/>
        <dbReference type="ChEBI" id="CHEBI:58199"/>
        <dbReference type="ChEBI" id="CHEBI:58207"/>
        <dbReference type="EC" id="2.1.1.14"/>
    </reaction>
</comment>
<feature type="binding site" evidence="12">
    <location>
        <position position="669"/>
    </location>
    <ligand>
        <name>Zn(2+)</name>
        <dbReference type="ChEBI" id="CHEBI:29105"/>
        <label>1</label>
        <note>catalytic</note>
    </ligand>
</feature>
<reference evidence="17 18" key="1">
    <citation type="submission" date="2013-12" db="EMBL/GenBank/DDBJ databases">
        <authorList>
            <person name="Stott M."/>
        </authorList>
    </citation>
    <scope>NUCLEOTIDE SEQUENCE [LARGE SCALE GENOMIC DNA]</scope>
    <source>
        <strain evidence="17 18">K22</strain>
    </source>
</reference>
<feature type="binding site" evidence="10 11">
    <location>
        <position position="488"/>
    </location>
    <ligand>
        <name>L-methionine</name>
        <dbReference type="ChEBI" id="CHEBI:57844"/>
    </ligand>
</feature>
<feature type="binding site" evidence="12">
    <location>
        <position position="645"/>
    </location>
    <ligand>
        <name>Zn(2+)</name>
        <dbReference type="ChEBI" id="CHEBI:29105"/>
        <label>1</label>
        <note>catalytic</note>
    </ligand>
</feature>
<feature type="binding site" evidence="11">
    <location>
        <position position="19"/>
    </location>
    <ligand>
        <name>5-methyltetrahydropteroyltri-L-glutamate</name>
        <dbReference type="ChEBI" id="CHEBI:58207"/>
    </ligand>
</feature>
<gene>
    <name evidence="10" type="primary">metE</name>
    <name evidence="17" type="ORF">PYK22_01825</name>
</gene>
<dbReference type="Proteomes" id="UP000031518">
    <property type="component" value="Unassembled WGS sequence"/>
</dbReference>
<feature type="domain" description="Cobalamin-independent methionine synthase MetE N-terminal" evidence="16">
    <location>
        <begin position="4"/>
        <end position="312"/>
    </location>
</feature>
<evidence type="ECO:0000256" key="2">
    <source>
        <dbReference type="ARBA" id="ARBA00004681"/>
    </source>
</evidence>
<dbReference type="GO" id="GO:0008270">
    <property type="term" value="F:zinc ion binding"/>
    <property type="evidence" value="ECO:0007669"/>
    <property type="project" value="InterPro"/>
</dbReference>
<dbReference type="STRING" id="454194.PYK22_01825"/>
<feature type="domain" description="Cobalamin-independent methionine synthase MetE C-terminal/archaeal" evidence="15">
    <location>
        <begin position="430"/>
        <end position="752"/>
    </location>
</feature>
<feature type="binding site" evidence="11">
    <location>
        <position position="117"/>
    </location>
    <ligand>
        <name>5-methyltetrahydropteroyltri-L-glutamate</name>
        <dbReference type="ChEBI" id="CHEBI:58207"/>
    </ligand>
</feature>
<feature type="binding site" evidence="12">
    <location>
        <position position="730"/>
    </location>
    <ligand>
        <name>Zn(2+)</name>
        <dbReference type="ChEBI" id="CHEBI:29105"/>
        <label>1</label>
        <note>catalytic</note>
    </ligand>
</feature>
<evidence type="ECO:0000256" key="1">
    <source>
        <dbReference type="ARBA" id="ARBA00002777"/>
    </source>
</evidence>
<evidence type="ECO:0000256" key="6">
    <source>
        <dbReference type="ARBA" id="ARBA00022679"/>
    </source>
</evidence>
<feature type="binding site" evidence="10 11">
    <location>
        <begin position="435"/>
        <end position="437"/>
    </location>
    <ligand>
        <name>L-homocysteine</name>
        <dbReference type="ChEBI" id="CHEBI:58199"/>
    </ligand>
</feature>
<dbReference type="Gene3D" id="3.20.20.210">
    <property type="match status" value="2"/>
</dbReference>
<feature type="coiled-coil region" evidence="14">
    <location>
        <begin position="444"/>
        <end position="471"/>
    </location>
</feature>
<dbReference type="NCBIfam" id="TIGR01371">
    <property type="entry name" value="met_syn_B12ind"/>
    <property type="match status" value="1"/>
</dbReference>
<evidence type="ECO:0000256" key="9">
    <source>
        <dbReference type="ARBA" id="ARBA00023167"/>
    </source>
</evidence>
<sequence length="766" mass="87384">MIITHTLGFPRIGPRRELKRALEAYWAGAITESDLRETAATIRRHNWLMQRDAGIDLIASNDFSLYDHVLDTAVLVGAIPARYGRDENSLSTYFDMARGSAERDLPAMEMTKWFDTNYHYIVPEFTQEQEFRLASTKPFDEFEEAKALGIITKPVILGPMSFLLLGKTKGARFDRLALLDRLLPIYAETLARLSSLGAEWIQLDEPCLALDRTAEELEAYKAAYETLREAVPNAKILLATYFERLDENLPTALSLPIDALHLDLVRAPQQLEQALASVPERIALSLGIVDGRNVWRNDLRSSLALIERAIQKLSPERVLIAPSCSLLHVPYDLALETKLSEELRSWMAFAKQKLDELSWLKRAASGKDGIVEAEFERNARAMQARRSSPAVYDQSLRARVNEARRDRLQRRVSYPERKRRQQRKLRLPLLPTTTIGSFPQTAEVRSWRAKLRRGELSVEEYEQRIRAEIERTIRWQESVGLDVLVHGEFERSDMVEYFAEQLDGFVLTENGWVQSYGSRCVRPPIIYGDVRRRAPMTLKWSTFAQSLTDKPVKGMLTGPVTMLQWSFVRDDQPRSETAFQIALALRDEVSDLERAGINIIQIDEPALREGLPLRQSDRPDYLSWAVDCFRFIIAAAHDETQIHTHMCYAEFDDIIEAIVEMDVDVISIESSRSAMESLDAFVRYGYPNEIGPGVYDVHSPRVPSVEEILTLLRKATAAFDAHRLWVNPDCGLKTRAWEQIRPSLTNMVAATKLLRVELADKAKPVE</sequence>
<evidence type="ECO:0000313" key="17">
    <source>
        <dbReference type="EMBL" id="CDM65818.1"/>
    </source>
</evidence>